<feature type="domain" description="Uracil-DNA glycosylase-like" evidence="1">
    <location>
        <begin position="7"/>
        <end position="157"/>
    </location>
</feature>
<dbReference type="SMART" id="SM00987">
    <property type="entry name" value="UreE_C"/>
    <property type="match status" value="1"/>
</dbReference>
<protein>
    <submittedName>
        <fullName evidence="2">DNA-deoxyinosine glycosylase</fullName>
        <ecNumber evidence="2">3.2.2.15</ecNumber>
    </submittedName>
</protein>
<dbReference type="AlphaFoldDB" id="A0A4V4N860"/>
<dbReference type="Pfam" id="PF03167">
    <property type="entry name" value="UDG"/>
    <property type="match status" value="1"/>
</dbReference>
<comment type="caution">
    <text evidence="2">The sequence shown here is derived from an EMBL/GenBank/DDBJ whole genome shotgun (WGS) entry which is preliminary data.</text>
</comment>
<dbReference type="OrthoDB" id="9799921at2"/>
<dbReference type="CDD" id="cd10032">
    <property type="entry name" value="UDG-F6_HDG"/>
    <property type="match status" value="1"/>
</dbReference>
<evidence type="ECO:0000313" key="3">
    <source>
        <dbReference type="Proteomes" id="UP000308891"/>
    </source>
</evidence>
<dbReference type="InterPro" id="IPR026353">
    <property type="entry name" value="Hypoxan-DNA_Glyclase"/>
</dbReference>
<sequence length="162" mass="17186">MRKHCFEPVVDPHTRVLVVGSLPGDASLSAAEYYAHPRNAFWPIMAELTLTPDLVSRPYAERLACLLAHGVGLWDVVGSARRAGSLDAAMRDVAANDLTALCARLPSLVAVACNGAAAYAGAWRQLAQAIPCIALPSTSPAHARPFAEKLAAWQQGLAPLLH</sequence>
<keyword evidence="2" id="KW-0326">Glycosidase</keyword>
<gene>
    <name evidence="2" type="ORF">E5K04_08770</name>
</gene>
<evidence type="ECO:0000259" key="1">
    <source>
        <dbReference type="SMART" id="SM00986"/>
    </source>
</evidence>
<dbReference type="EMBL" id="STGJ01000008">
    <property type="protein sequence ID" value="TIC83173.1"/>
    <property type="molecule type" value="Genomic_DNA"/>
</dbReference>
<reference evidence="2 3" key="1">
    <citation type="submission" date="2019-04" db="EMBL/GenBank/DDBJ databases">
        <title>Crenobacter sp. nov.</title>
        <authorList>
            <person name="Shi S."/>
        </authorList>
    </citation>
    <scope>NUCLEOTIDE SEQUENCE [LARGE SCALE GENOMIC DNA]</scope>
    <source>
        <strain evidence="2 3">GY 70310</strain>
    </source>
</reference>
<dbReference type="SUPFAM" id="SSF52141">
    <property type="entry name" value="Uracil-DNA glycosylase-like"/>
    <property type="match status" value="1"/>
</dbReference>
<keyword evidence="2" id="KW-0378">Hydrolase</keyword>
<name>A0A4V4N860_9NEIS</name>
<dbReference type="EC" id="3.2.2.15" evidence="2"/>
<dbReference type="RefSeq" id="WP_136553090.1">
    <property type="nucleotide sequence ID" value="NZ_STGJ01000008.1"/>
</dbReference>
<dbReference type="SMART" id="SM00986">
    <property type="entry name" value="UDG"/>
    <property type="match status" value="1"/>
</dbReference>
<dbReference type="GO" id="GO:0033958">
    <property type="term" value="F:DNA-deoxyinosine glycosylase activity"/>
    <property type="evidence" value="ECO:0007669"/>
    <property type="project" value="UniProtKB-EC"/>
</dbReference>
<evidence type="ECO:0000313" key="2">
    <source>
        <dbReference type="EMBL" id="TIC83173.1"/>
    </source>
</evidence>
<organism evidence="2 3">
    <name type="scientific">Crenobacter intestini</name>
    <dbReference type="NCBI Taxonomy" id="2563443"/>
    <lineage>
        <taxon>Bacteria</taxon>
        <taxon>Pseudomonadati</taxon>
        <taxon>Pseudomonadota</taxon>
        <taxon>Betaproteobacteria</taxon>
        <taxon>Neisseriales</taxon>
        <taxon>Neisseriaceae</taxon>
        <taxon>Crenobacter</taxon>
    </lineage>
</organism>
<dbReference type="InterPro" id="IPR036895">
    <property type="entry name" value="Uracil-DNA_glycosylase-like_sf"/>
</dbReference>
<dbReference type="Proteomes" id="UP000308891">
    <property type="component" value="Unassembled WGS sequence"/>
</dbReference>
<dbReference type="InterPro" id="IPR005122">
    <property type="entry name" value="Uracil-DNA_glycosylase-like"/>
</dbReference>
<proteinExistence type="predicted"/>
<dbReference type="Gene3D" id="3.40.470.10">
    <property type="entry name" value="Uracil-DNA glycosylase-like domain"/>
    <property type="match status" value="1"/>
</dbReference>
<dbReference type="NCBIfam" id="TIGR04274">
    <property type="entry name" value="hypoxanDNAglyco"/>
    <property type="match status" value="1"/>
</dbReference>
<accession>A0A4V4N860</accession>
<keyword evidence="3" id="KW-1185">Reference proteome</keyword>